<evidence type="ECO:0000256" key="2">
    <source>
        <dbReference type="ARBA" id="ARBA00006442"/>
    </source>
</evidence>
<evidence type="ECO:0000313" key="9">
    <source>
        <dbReference type="Proteomes" id="UP000007797"/>
    </source>
</evidence>
<dbReference type="GO" id="GO:0004174">
    <property type="term" value="F:electron-transferring-flavoprotein dehydrogenase activity"/>
    <property type="evidence" value="ECO:0007669"/>
    <property type="project" value="TreeGrafter"/>
</dbReference>
<dbReference type="KEGG" id="dfa:DFA_01642"/>
<dbReference type="GO" id="GO:0050660">
    <property type="term" value="F:flavin adenine dinucleotide binding"/>
    <property type="evidence" value="ECO:0007669"/>
    <property type="project" value="TreeGrafter"/>
</dbReference>
<dbReference type="STRING" id="1054147.F4PTY8"/>
<dbReference type="RefSeq" id="XP_004359606.1">
    <property type="nucleotide sequence ID" value="XM_004359549.1"/>
</dbReference>
<comment type="cofactor">
    <cofactor evidence="1">
        <name>FAD</name>
        <dbReference type="ChEBI" id="CHEBI:57692"/>
    </cofactor>
</comment>
<evidence type="ECO:0000256" key="3">
    <source>
        <dbReference type="ARBA" id="ARBA00022630"/>
    </source>
</evidence>
<reference evidence="9" key="1">
    <citation type="journal article" date="2011" name="Genome Res.">
        <title>Phylogeny-wide analysis of social amoeba genomes highlights ancient origins for complex intercellular communication.</title>
        <authorList>
            <person name="Heidel A.J."/>
            <person name="Lawal H.M."/>
            <person name="Felder M."/>
            <person name="Schilde C."/>
            <person name="Helps N.R."/>
            <person name="Tunggal B."/>
            <person name="Rivero F."/>
            <person name="John U."/>
            <person name="Schleicher M."/>
            <person name="Eichinger L."/>
            <person name="Platzer M."/>
            <person name="Noegel A.A."/>
            <person name="Schaap P."/>
            <person name="Gloeckner G."/>
        </authorList>
    </citation>
    <scope>NUCLEOTIDE SEQUENCE [LARGE SCALE GENOMIC DNA]</scope>
    <source>
        <strain evidence="9">SH3</strain>
    </source>
</reference>
<dbReference type="SUPFAM" id="SSF51905">
    <property type="entry name" value="FAD/NAD(P)-binding domain"/>
    <property type="match status" value="2"/>
</dbReference>
<keyword evidence="3" id="KW-0285">Flavoprotein</keyword>
<evidence type="ECO:0000256" key="1">
    <source>
        <dbReference type="ARBA" id="ARBA00001974"/>
    </source>
</evidence>
<dbReference type="Gene3D" id="3.50.50.100">
    <property type="match status" value="1"/>
</dbReference>
<dbReference type="EMBL" id="GL883010">
    <property type="protein sequence ID" value="EGG21756.1"/>
    <property type="molecule type" value="Genomic_DNA"/>
</dbReference>
<dbReference type="FunFam" id="3.50.50.100:FF:000006">
    <property type="entry name" value="apoptosis-inducing factor 2"/>
    <property type="match status" value="1"/>
</dbReference>
<dbReference type="GeneID" id="14873344"/>
<keyword evidence="4" id="KW-0274">FAD</keyword>
<dbReference type="PANTHER" id="PTHR43735">
    <property type="entry name" value="APOPTOSIS-INDUCING FACTOR 1"/>
    <property type="match status" value="1"/>
</dbReference>
<keyword evidence="9" id="KW-1185">Reference proteome</keyword>
<accession>F4PTY8</accession>
<gene>
    <name evidence="8" type="primary">aifB</name>
    <name evidence="8" type="ORF">DFA_01642</name>
</gene>
<comment type="similarity">
    <text evidence="2">Belongs to the FAD-dependent oxidoreductase family.</text>
</comment>
<dbReference type="Proteomes" id="UP000007797">
    <property type="component" value="Unassembled WGS sequence"/>
</dbReference>
<dbReference type="OrthoDB" id="202203at2759"/>
<organism evidence="8 9">
    <name type="scientific">Cavenderia fasciculata</name>
    <name type="common">Slime mold</name>
    <name type="synonym">Dictyostelium fasciculatum</name>
    <dbReference type="NCBI Taxonomy" id="261658"/>
    <lineage>
        <taxon>Eukaryota</taxon>
        <taxon>Amoebozoa</taxon>
        <taxon>Evosea</taxon>
        <taxon>Eumycetozoa</taxon>
        <taxon>Dictyostelia</taxon>
        <taxon>Acytosteliales</taxon>
        <taxon>Cavenderiaceae</taxon>
        <taxon>Cavenderia</taxon>
    </lineage>
</organism>
<dbReference type="PRINTS" id="PR00469">
    <property type="entry name" value="PNDRDTASEII"/>
</dbReference>
<feature type="domain" description="FAD/NAD(P)-binding" evidence="7">
    <location>
        <begin position="13"/>
        <end position="305"/>
    </location>
</feature>
<dbReference type="InterPro" id="IPR036188">
    <property type="entry name" value="FAD/NAD-bd_sf"/>
</dbReference>
<keyword evidence="5" id="KW-0560">Oxidoreductase</keyword>
<name>F4PTY8_CACFS</name>
<dbReference type="PANTHER" id="PTHR43735:SF3">
    <property type="entry name" value="FERROPTOSIS SUPPRESSOR PROTEIN 1"/>
    <property type="match status" value="1"/>
</dbReference>
<dbReference type="InterPro" id="IPR023753">
    <property type="entry name" value="FAD/NAD-binding_dom"/>
</dbReference>
<dbReference type="Pfam" id="PF07992">
    <property type="entry name" value="Pyr_redox_2"/>
    <property type="match status" value="1"/>
</dbReference>
<dbReference type="GO" id="GO:0005737">
    <property type="term" value="C:cytoplasm"/>
    <property type="evidence" value="ECO:0007669"/>
    <property type="project" value="TreeGrafter"/>
</dbReference>
<evidence type="ECO:0000256" key="5">
    <source>
        <dbReference type="ARBA" id="ARBA00023002"/>
    </source>
</evidence>
<evidence type="ECO:0000256" key="4">
    <source>
        <dbReference type="ARBA" id="ARBA00022827"/>
    </source>
</evidence>
<comment type="function">
    <text evidence="6">Putative FAD-dependent oxidoreductase.</text>
</comment>
<dbReference type="AlphaFoldDB" id="F4PTY8"/>
<evidence type="ECO:0000256" key="6">
    <source>
        <dbReference type="ARBA" id="ARBA00057036"/>
    </source>
</evidence>
<dbReference type="PRINTS" id="PR00368">
    <property type="entry name" value="FADPNR"/>
</dbReference>
<evidence type="ECO:0000313" key="8">
    <source>
        <dbReference type="EMBL" id="EGG21756.1"/>
    </source>
</evidence>
<proteinExistence type="inferred from homology"/>
<protein>
    <submittedName>
        <fullName evidence="8">Apoptosis inducing factor</fullName>
    </submittedName>
</protein>
<evidence type="ECO:0000259" key="7">
    <source>
        <dbReference type="Pfam" id="PF07992"/>
    </source>
</evidence>
<sequence>MSSSSTSTLGEKKKVVIIGGGYGGVTLAAELDAKFDVTLVEKRPFFFHNVAALRSAVEPELLKKVFLSYDSLLKKGRVIYQTATEIGPNRIALGNGEEIVGFHYLVIATGTNNMTPFKSPLELASVTPYYTSLKENIGRATKVLIVGGGAVGVELAGEIATDFKGKSITIVHNQERLVHPNVGDKFNKQLGQKLKKMGITTMLSTSIAIPDTVIAARNNQETYPYNVELKTYDTDKGPVEADLVFWSIGNKTNNEYLQTHFATQLDQAGRIKVNGSLQVEGHDNVFAIGDITNVDELKTSYNAAYHAAVVSKNIQALESKKKLSVHKPSGVMISVSLGRKDGITQLPNGMILGGFMTAAVKSKGLFISRFKKALNNPKELTF</sequence>
<dbReference type="OMA" id="WRSKYEK"/>